<sequence>MDKLKLAEQSLVHDDIPEFKSGDTVNVHYRVREGDKERIQQFQGVVISRKGTGPNQTFIVRKISAGNIGVERIFPLYSPFIAKIEVKKEGDVRRSKLYYLRDRRGKAARIKEKDRRMTDNNSNAKAAAPKEEPVAEKEEASSEEE</sequence>
<evidence type="ECO:0000256" key="2">
    <source>
        <dbReference type="ARBA" id="ARBA00022980"/>
    </source>
</evidence>
<dbReference type="Gene3D" id="2.30.30.790">
    <property type="match status" value="1"/>
</dbReference>
<dbReference type="InterPro" id="IPR038657">
    <property type="entry name" value="Ribosomal_bL19_sf"/>
</dbReference>
<evidence type="ECO:0000256" key="1">
    <source>
        <dbReference type="ARBA" id="ARBA00005781"/>
    </source>
</evidence>
<accession>A0A6M1SRK4</accession>
<keyword evidence="2 5" id="KW-0689">Ribosomal protein</keyword>
<gene>
    <name evidence="5 8" type="primary">rplS</name>
    <name evidence="8" type="ORF">G3570_13865</name>
</gene>
<keyword evidence="3 5" id="KW-0687">Ribonucleoprotein</keyword>
<protein>
    <recommendedName>
        <fullName evidence="4 5">Large ribosomal subunit protein bL19</fullName>
    </recommendedName>
</protein>
<dbReference type="GO" id="GO:0006412">
    <property type="term" value="P:translation"/>
    <property type="evidence" value="ECO:0007669"/>
    <property type="project" value="UniProtKB-UniRule"/>
</dbReference>
<evidence type="ECO:0000256" key="6">
    <source>
        <dbReference type="RuleBase" id="RU000559"/>
    </source>
</evidence>
<evidence type="ECO:0000256" key="7">
    <source>
        <dbReference type="SAM" id="MobiDB-lite"/>
    </source>
</evidence>
<comment type="similarity">
    <text evidence="1 5 6">Belongs to the bacterial ribosomal protein bL19 family.</text>
</comment>
<dbReference type="InterPro" id="IPR018257">
    <property type="entry name" value="Ribosomal_bL19_CS"/>
</dbReference>
<dbReference type="FunFam" id="2.30.30.790:FF:000001">
    <property type="entry name" value="50S ribosomal protein L19"/>
    <property type="match status" value="1"/>
</dbReference>
<name>A0A6M1SRK4_9BACT</name>
<dbReference type="PROSITE" id="PS01015">
    <property type="entry name" value="RIBOSOMAL_L19"/>
    <property type="match status" value="1"/>
</dbReference>
<evidence type="ECO:0000313" key="9">
    <source>
        <dbReference type="Proteomes" id="UP000473278"/>
    </source>
</evidence>
<dbReference type="HAMAP" id="MF_00402">
    <property type="entry name" value="Ribosomal_bL19"/>
    <property type="match status" value="1"/>
</dbReference>
<evidence type="ECO:0000256" key="3">
    <source>
        <dbReference type="ARBA" id="ARBA00023274"/>
    </source>
</evidence>
<dbReference type="NCBIfam" id="TIGR01024">
    <property type="entry name" value="rplS_bact"/>
    <property type="match status" value="1"/>
</dbReference>
<comment type="function">
    <text evidence="5 6">This protein is located at the 30S-50S ribosomal subunit interface and may play a role in the structure and function of the aminoacyl-tRNA binding site.</text>
</comment>
<evidence type="ECO:0000256" key="5">
    <source>
        <dbReference type="HAMAP-Rule" id="MF_00402"/>
    </source>
</evidence>
<dbReference type="AlphaFoldDB" id="A0A6M1SRK4"/>
<evidence type="ECO:0000313" key="8">
    <source>
        <dbReference type="EMBL" id="NGP77729.1"/>
    </source>
</evidence>
<dbReference type="Pfam" id="PF01245">
    <property type="entry name" value="Ribosomal_L19"/>
    <property type="match status" value="1"/>
</dbReference>
<dbReference type="SUPFAM" id="SSF50104">
    <property type="entry name" value="Translation proteins SH3-like domain"/>
    <property type="match status" value="1"/>
</dbReference>
<dbReference type="EMBL" id="JAALLT010000004">
    <property type="protein sequence ID" value="NGP77729.1"/>
    <property type="molecule type" value="Genomic_DNA"/>
</dbReference>
<dbReference type="PANTHER" id="PTHR15680">
    <property type="entry name" value="RIBOSOMAL PROTEIN L19"/>
    <property type="match status" value="1"/>
</dbReference>
<dbReference type="GO" id="GO:0022625">
    <property type="term" value="C:cytosolic large ribosomal subunit"/>
    <property type="evidence" value="ECO:0007669"/>
    <property type="project" value="TreeGrafter"/>
</dbReference>
<feature type="region of interest" description="Disordered" evidence="7">
    <location>
        <begin position="109"/>
        <end position="145"/>
    </location>
</feature>
<dbReference type="PANTHER" id="PTHR15680:SF9">
    <property type="entry name" value="LARGE RIBOSOMAL SUBUNIT PROTEIN BL19M"/>
    <property type="match status" value="1"/>
</dbReference>
<dbReference type="Proteomes" id="UP000473278">
    <property type="component" value="Unassembled WGS sequence"/>
</dbReference>
<comment type="caution">
    <text evidence="8">The sequence shown here is derived from an EMBL/GenBank/DDBJ whole genome shotgun (WGS) entry which is preliminary data.</text>
</comment>
<keyword evidence="9" id="KW-1185">Reference proteome</keyword>
<proteinExistence type="inferred from homology"/>
<evidence type="ECO:0000256" key="4">
    <source>
        <dbReference type="ARBA" id="ARBA00035171"/>
    </source>
</evidence>
<dbReference type="GO" id="GO:0003735">
    <property type="term" value="F:structural constituent of ribosome"/>
    <property type="evidence" value="ECO:0007669"/>
    <property type="project" value="InterPro"/>
</dbReference>
<organism evidence="8 9">
    <name type="scientific">Halalkalibaculum roseum</name>
    <dbReference type="NCBI Taxonomy" id="2709311"/>
    <lineage>
        <taxon>Bacteria</taxon>
        <taxon>Pseudomonadati</taxon>
        <taxon>Balneolota</taxon>
        <taxon>Balneolia</taxon>
        <taxon>Balneolales</taxon>
        <taxon>Balneolaceae</taxon>
        <taxon>Halalkalibaculum</taxon>
    </lineage>
</organism>
<dbReference type="RefSeq" id="WP_165143371.1">
    <property type="nucleotide sequence ID" value="NZ_JAALLT010000004.1"/>
</dbReference>
<dbReference type="PIRSF" id="PIRSF002191">
    <property type="entry name" value="Ribosomal_L19"/>
    <property type="match status" value="1"/>
</dbReference>
<dbReference type="InterPro" id="IPR001857">
    <property type="entry name" value="Ribosomal_bL19"/>
</dbReference>
<dbReference type="InterPro" id="IPR008991">
    <property type="entry name" value="Translation_prot_SH3-like_sf"/>
</dbReference>
<feature type="compositionally biased region" description="Basic and acidic residues" evidence="7">
    <location>
        <begin position="109"/>
        <end position="118"/>
    </location>
</feature>
<dbReference type="PRINTS" id="PR00061">
    <property type="entry name" value="RIBOSOMALL19"/>
</dbReference>
<reference evidence="8 9" key="1">
    <citation type="submission" date="2020-02" db="EMBL/GenBank/DDBJ databases">
        <title>Balneolaceae bacterium YR4-1, complete genome.</title>
        <authorList>
            <person name="Li Y."/>
            <person name="Wu S."/>
        </authorList>
    </citation>
    <scope>NUCLEOTIDE SEQUENCE [LARGE SCALE GENOMIC DNA]</scope>
    <source>
        <strain evidence="8 9">YR4-1</strain>
    </source>
</reference>
<feature type="compositionally biased region" description="Basic and acidic residues" evidence="7">
    <location>
        <begin position="128"/>
        <end position="145"/>
    </location>
</feature>